<keyword evidence="1" id="KW-0472">Membrane</keyword>
<name>A0A481Z1S7_9VIRU</name>
<evidence type="ECO:0000256" key="1">
    <source>
        <dbReference type="SAM" id="Phobius"/>
    </source>
</evidence>
<evidence type="ECO:0000313" key="2">
    <source>
        <dbReference type="EMBL" id="QBK88646.1"/>
    </source>
</evidence>
<keyword evidence="1" id="KW-1133">Transmembrane helix</keyword>
<feature type="transmembrane region" description="Helical" evidence="1">
    <location>
        <begin position="7"/>
        <end position="27"/>
    </location>
</feature>
<accession>A0A481Z1S7</accession>
<protein>
    <submittedName>
        <fullName evidence="2">Uncharacterized protein</fullName>
    </submittedName>
</protein>
<gene>
    <name evidence="2" type="ORF">LCMiAC01_03240</name>
</gene>
<sequence length="189" mass="19730">MIFSKKITIVIIIVSLIIIFAGIEYILTKPIIEGVDNTSNGVPACSCEAIQNLASLYNKKEITVSGDIILKTSAGGGLFASGSPKISGQATQVMSWAHVDGVGNLISSSGGITSSYGKAGQRLISFDPAIFSPVAQMGIFLTVVEGLYPGATIRYIKKGTNSISVETRSSTGALVDKIPFTILAISKAK</sequence>
<proteinExistence type="predicted"/>
<organism evidence="2">
    <name type="scientific">Mimivirus LCMiAC01</name>
    <dbReference type="NCBI Taxonomy" id="2506608"/>
    <lineage>
        <taxon>Viruses</taxon>
        <taxon>Varidnaviria</taxon>
        <taxon>Bamfordvirae</taxon>
        <taxon>Nucleocytoviricota</taxon>
        <taxon>Megaviricetes</taxon>
        <taxon>Imitervirales</taxon>
        <taxon>Mimiviridae</taxon>
        <taxon>Klosneuvirinae</taxon>
    </lineage>
</organism>
<dbReference type="EMBL" id="MK500394">
    <property type="protein sequence ID" value="QBK88646.1"/>
    <property type="molecule type" value="Genomic_DNA"/>
</dbReference>
<reference evidence="2" key="1">
    <citation type="journal article" date="2019" name="MBio">
        <title>Virus Genomes from Deep Sea Sediments Expand the Ocean Megavirome and Support Independent Origins of Viral Gigantism.</title>
        <authorList>
            <person name="Backstrom D."/>
            <person name="Yutin N."/>
            <person name="Jorgensen S.L."/>
            <person name="Dharamshi J."/>
            <person name="Homa F."/>
            <person name="Zaremba-Niedwiedzka K."/>
            <person name="Spang A."/>
            <person name="Wolf Y.I."/>
            <person name="Koonin E.V."/>
            <person name="Ettema T.J."/>
        </authorList>
    </citation>
    <scope>NUCLEOTIDE SEQUENCE</scope>
</reference>
<keyword evidence="1" id="KW-0812">Transmembrane</keyword>